<proteinExistence type="predicted"/>
<evidence type="ECO:0000313" key="6">
    <source>
        <dbReference type="Proteomes" id="UP000033203"/>
    </source>
</evidence>
<comment type="caution">
    <text evidence="5">The sequence shown here is derived from an EMBL/GenBank/DDBJ whole genome shotgun (WGS) entry which is preliminary data.</text>
</comment>
<feature type="domain" description="ABC transporter" evidence="4">
    <location>
        <begin position="333"/>
        <end position="534"/>
    </location>
</feature>
<dbReference type="InterPro" id="IPR027417">
    <property type="entry name" value="P-loop_NTPase"/>
</dbReference>
<protein>
    <submittedName>
        <fullName evidence="5">ABC transporter</fullName>
    </submittedName>
</protein>
<dbReference type="SUPFAM" id="SSF52540">
    <property type="entry name" value="P-loop containing nucleoside triphosphate hydrolases"/>
    <property type="match status" value="2"/>
</dbReference>
<dbReference type="PANTHER" id="PTHR19211:SF6">
    <property type="entry name" value="BLL7188 PROTEIN"/>
    <property type="match status" value="1"/>
</dbReference>
<dbReference type="PANTHER" id="PTHR19211">
    <property type="entry name" value="ATP-BINDING TRANSPORT PROTEIN-RELATED"/>
    <property type="match status" value="1"/>
</dbReference>
<dbReference type="PROSITE" id="PS00211">
    <property type="entry name" value="ABC_TRANSPORTER_1"/>
    <property type="match status" value="1"/>
</dbReference>
<feature type="domain" description="ABC transporter" evidence="4">
    <location>
        <begin position="5"/>
        <end position="233"/>
    </location>
</feature>
<dbReference type="InterPro" id="IPR003593">
    <property type="entry name" value="AAA+_ATPase"/>
</dbReference>
<dbReference type="SMART" id="SM00382">
    <property type="entry name" value="AAA"/>
    <property type="match status" value="2"/>
</dbReference>
<dbReference type="Proteomes" id="UP000033203">
    <property type="component" value="Unassembled WGS sequence"/>
</dbReference>
<evidence type="ECO:0000256" key="1">
    <source>
        <dbReference type="ARBA" id="ARBA00022737"/>
    </source>
</evidence>
<dbReference type="PATRIC" id="fig|1549858.7.peg.3776"/>
<dbReference type="FunFam" id="3.40.50.300:FF:001320">
    <property type="entry name" value="Heme ABC transporter ATP-binding protein"/>
    <property type="match status" value="1"/>
</dbReference>
<evidence type="ECO:0000256" key="3">
    <source>
        <dbReference type="ARBA" id="ARBA00022840"/>
    </source>
</evidence>
<gene>
    <name evidence="5" type="ORF">SR41_00780</name>
</gene>
<organism evidence="5 6">
    <name type="scientific">Sphingomonas melonis</name>
    <dbReference type="NCBI Taxonomy" id="152682"/>
    <lineage>
        <taxon>Bacteria</taxon>
        <taxon>Pseudomonadati</taxon>
        <taxon>Pseudomonadota</taxon>
        <taxon>Alphaproteobacteria</taxon>
        <taxon>Sphingomonadales</taxon>
        <taxon>Sphingomonadaceae</taxon>
        <taxon>Sphingomonas</taxon>
    </lineage>
</organism>
<accession>A0A0D1K9A9</accession>
<dbReference type="EMBL" id="JXTP01000006">
    <property type="protein sequence ID" value="KIU30198.1"/>
    <property type="molecule type" value="Genomic_DNA"/>
</dbReference>
<dbReference type="GO" id="GO:0005524">
    <property type="term" value="F:ATP binding"/>
    <property type="evidence" value="ECO:0007669"/>
    <property type="project" value="UniProtKB-KW"/>
</dbReference>
<dbReference type="CDD" id="cd03221">
    <property type="entry name" value="ABCF_EF-3"/>
    <property type="match status" value="2"/>
</dbReference>
<keyword evidence="1" id="KW-0677">Repeat</keyword>
<dbReference type="Pfam" id="PF00005">
    <property type="entry name" value="ABC_tran"/>
    <property type="match status" value="2"/>
</dbReference>
<dbReference type="AlphaFoldDB" id="A0A0D1K9A9"/>
<keyword evidence="3" id="KW-0067">ATP-binding</keyword>
<evidence type="ECO:0000313" key="5">
    <source>
        <dbReference type="EMBL" id="KIU30198.1"/>
    </source>
</evidence>
<evidence type="ECO:0000256" key="2">
    <source>
        <dbReference type="ARBA" id="ARBA00022741"/>
    </source>
</evidence>
<dbReference type="PROSITE" id="PS50893">
    <property type="entry name" value="ABC_TRANSPORTER_2"/>
    <property type="match status" value="2"/>
</dbReference>
<dbReference type="GO" id="GO:0016887">
    <property type="term" value="F:ATP hydrolysis activity"/>
    <property type="evidence" value="ECO:0007669"/>
    <property type="project" value="InterPro"/>
</dbReference>
<dbReference type="InterPro" id="IPR003439">
    <property type="entry name" value="ABC_transporter-like_ATP-bd"/>
</dbReference>
<reference evidence="5 6" key="1">
    <citation type="submission" date="2015-01" db="EMBL/GenBank/DDBJ databases">
        <title>Genome of Sphingomonas taxi strain 30a.</title>
        <authorList>
            <person name="Eevers N."/>
            <person name="Van Hamme J."/>
            <person name="Bottos E."/>
            <person name="Weyens N."/>
            <person name="Vangronsveld J."/>
        </authorList>
    </citation>
    <scope>NUCLEOTIDE SEQUENCE [LARGE SCALE GENOMIC DNA]</scope>
    <source>
        <strain evidence="5 6">30a</strain>
    </source>
</reference>
<sequence length="536" mass="57175">MSSFLTLSNLCAATPDGRSLFDDLTLSVGAERIGLVGRNGSGKSTLLHIVAGETLPVSGTIHRAGTVDRLAQHWHDGDSVAEALGVHAPLSILTRIEAGDGTATDFDAADWTLPATIDAALADVGLDGIVLERPMGSLSGGERTRVGMARLAIAKPDLLLLDEPTNNLDAEGRDAIERWIAGWRGGLLVASHDRALLETMDRIVELSPIGNRIVGGGWSTFAAARDTERALADAERTRTDAALRTTRLAAQSAREAKDRRDKAGRAFAAKGSEPKILLGARAERAENSSGHGRRLAERQIEEAMQARASAQARVEVLTPLTIDLPATGLPSQAEILSIEHATVAYGDRRFGPWSLTIRGPERVALTGRNGAGKSTLLRLAKGDLAPASGTVRRRPDRIAMLDQHVGLLDAADTIVGNLRRLHPTLDEEAVHAACARFAFRNRDAQRVVGTLSGGERLRAGLAAALSGPQPPWLLILDEPTNHLDIESIEVLERALQRFEGALLVVSHDDRFLRAIGIERSMPVTSITTDTAAPKPG</sequence>
<dbReference type="InterPro" id="IPR050611">
    <property type="entry name" value="ABCF"/>
</dbReference>
<keyword evidence="2" id="KW-0547">Nucleotide-binding</keyword>
<dbReference type="Gene3D" id="3.40.50.300">
    <property type="entry name" value="P-loop containing nucleotide triphosphate hydrolases"/>
    <property type="match status" value="2"/>
</dbReference>
<evidence type="ECO:0000259" key="4">
    <source>
        <dbReference type="PROSITE" id="PS50893"/>
    </source>
</evidence>
<dbReference type="InterPro" id="IPR017871">
    <property type="entry name" value="ABC_transporter-like_CS"/>
</dbReference>
<name>A0A0D1K9A9_9SPHN</name>